<name>A0AAQ3JMN2_9LILI</name>
<proteinExistence type="predicted"/>
<dbReference type="EMBL" id="CP136890">
    <property type="protein sequence ID" value="WOK92824.1"/>
    <property type="molecule type" value="Genomic_DNA"/>
</dbReference>
<sequence>MEIGGSPSTATPTRNQVFTNSPPPLLSLVSDLLVAWFRSLLQILAASCHGRNVRFHEVVYPQRSIRRSLRLVKIHSNGADILSHAMQRKEALSSGRLPATQKGDPLDDFARRGLSKSPSISNLDNEEIRERLLGLGFVDVDEKTCNAIKNLEITKAYGNQA</sequence>
<organism evidence="2 3">
    <name type="scientific">Canna indica</name>
    <name type="common">Indian-shot</name>
    <dbReference type="NCBI Taxonomy" id="4628"/>
    <lineage>
        <taxon>Eukaryota</taxon>
        <taxon>Viridiplantae</taxon>
        <taxon>Streptophyta</taxon>
        <taxon>Embryophyta</taxon>
        <taxon>Tracheophyta</taxon>
        <taxon>Spermatophyta</taxon>
        <taxon>Magnoliopsida</taxon>
        <taxon>Liliopsida</taxon>
        <taxon>Zingiberales</taxon>
        <taxon>Cannaceae</taxon>
        <taxon>Canna</taxon>
    </lineage>
</organism>
<accession>A0AAQ3JMN2</accession>
<reference evidence="2 3" key="1">
    <citation type="submission" date="2023-10" db="EMBL/GenBank/DDBJ databases">
        <title>Chromosome-scale genome assembly provides insights into flower coloration mechanisms of Canna indica.</title>
        <authorList>
            <person name="Li C."/>
        </authorList>
    </citation>
    <scope>NUCLEOTIDE SEQUENCE [LARGE SCALE GENOMIC DNA]</scope>
    <source>
        <tissue evidence="2">Flower</tissue>
    </source>
</reference>
<dbReference type="Proteomes" id="UP001327560">
    <property type="component" value="Chromosome 1"/>
</dbReference>
<gene>
    <name evidence="2" type="ORF">Cni_G01516</name>
</gene>
<protein>
    <submittedName>
        <fullName evidence="2">Uncharacterized protein</fullName>
    </submittedName>
</protein>
<feature type="region of interest" description="Disordered" evidence="1">
    <location>
        <begin position="92"/>
        <end position="113"/>
    </location>
</feature>
<evidence type="ECO:0000256" key="1">
    <source>
        <dbReference type="SAM" id="MobiDB-lite"/>
    </source>
</evidence>
<evidence type="ECO:0000313" key="3">
    <source>
        <dbReference type="Proteomes" id="UP001327560"/>
    </source>
</evidence>
<evidence type="ECO:0000313" key="2">
    <source>
        <dbReference type="EMBL" id="WOK92824.1"/>
    </source>
</evidence>
<dbReference type="AlphaFoldDB" id="A0AAQ3JMN2"/>
<keyword evidence="3" id="KW-1185">Reference proteome</keyword>